<keyword evidence="2" id="KW-1185">Reference proteome</keyword>
<dbReference type="Proteomes" id="UP000815677">
    <property type="component" value="Unassembled WGS sequence"/>
</dbReference>
<evidence type="ECO:0000313" key="1">
    <source>
        <dbReference type="EMBL" id="GAT47960.1"/>
    </source>
</evidence>
<evidence type="ECO:0000313" key="2">
    <source>
        <dbReference type="Proteomes" id="UP000815677"/>
    </source>
</evidence>
<protein>
    <recommendedName>
        <fullName evidence="3">Tyrosine specific protein phosphatases domain-containing protein</fullName>
    </recommendedName>
</protein>
<dbReference type="EMBL" id="DF844096">
    <property type="protein sequence ID" value="GAT47960.1"/>
    <property type="molecule type" value="Genomic_DNA"/>
</dbReference>
<proteinExistence type="predicted"/>
<organism evidence="1 2">
    <name type="scientific">Mycena chlorophos</name>
    <name type="common">Agaric fungus</name>
    <name type="synonym">Agaricus chlorophos</name>
    <dbReference type="NCBI Taxonomy" id="658473"/>
    <lineage>
        <taxon>Eukaryota</taxon>
        <taxon>Fungi</taxon>
        <taxon>Dikarya</taxon>
        <taxon>Basidiomycota</taxon>
        <taxon>Agaricomycotina</taxon>
        <taxon>Agaricomycetes</taxon>
        <taxon>Agaricomycetidae</taxon>
        <taxon>Agaricales</taxon>
        <taxon>Marasmiineae</taxon>
        <taxon>Mycenaceae</taxon>
        <taxon>Mycena</taxon>
    </lineage>
</organism>
<sequence length="108" mass="11681">MEASNLLQQRVEEMELANGYLGADGLDVLRGHAGEFEKSVGGEDGGCVGCGHVEVDNAGGQFGDVLDVLWRRISKQKVDDGTGVVLLCRFGLERTGLLPERHDLWPQS</sequence>
<accession>A0ABQ0L9Y0</accession>
<name>A0ABQ0L9Y0_MYCCL</name>
<reference evidence="1" key="1">
    <citation type="submission" date="2014-09" db="EMBL/GenBank/DDBJ databases">
        <title>Genome sequence of the luminous mushroom Mycena chlorophos for searching fungal bioluminescence genes.</title>
        <authorList>
            <person name="Tanaka Y."/>
            <person name="Kasuga D."/>
            <person name="Oba Y."/>
            <person name="Hase S."/>
            <person name="Sato K."/>
            <person name="Oba Y."/>
            <person name="Sakakibara Y."/>
        </authorList>
    </citation>
    <scope>NUCLEOTIDE SEQUENCE</scope>
</reference>
<evidence type="ECO:0008006" key="3">
    <source>
        <dbReference type="Google" id="ProtNLM"/>
    </source>
</evidence>
<gene>
    <name evidence="1" type="ORF">MCHLO_05398</name>
</gene>